<reference evidence="1 2" key="1">
    <citation type="submission" date="2018-06" db="EMBL/GenBank/DDBJ databases">
        <authorList>
            <consortium name="Pathogen Informatics"/>
            <person name="Doyle S."/>
        </authorList>
    </citation>
    <scope>NUCLEOTIDE SEQUENCE [LARGE SCALE GENOMIC DNA]</scope>
    <source>
        <strain evidence="1 2">NCTC10343</strain>
    </source>
</reference>
<accession>A0A378XXD0</accession>
<name>A0A378XXD0_PAEPO</name>
<protein>
    <submittedName>
        <fullName evidence="1">Uncharacterized protein</fullName>
    </submittedName>
</protein>
<sequence length="162" mass="17889">MFKFGTIGAYKQVRNNPRGKAKSVLLDGMTVIPDRILNESPVPATPAQAKGDVYVAGNIIDKPEIRNSKDFKIEIGEYVRSFRLSDLAGLPVELDYRIVKDAYQDVNVKDVLVSTNVADDGVDAGKWKKVTIAEAADYKVKLLVIEKTSFGDKGFYCEVVTN</sequence>
<dbReference type="RefSeq" id="WP_019686728.1">
    <property type="nucleotide sequence ID" value="NZ_CP036496.1"/>
</dbReference>
<dbReference type="GeneID" id="93350428"/>
<organism evidence="1 2">
    <name type="scientific">Paenibacillus polymyxa</name>
    <name type="common">Bacillus polymyxa</name>
    <dbReference type="NCBI Taxonomy" id="1406"/>
    <lineage>
        <taxon>Bacteria</taxon>
        <taxon>Bacillati</taxon>
        <taxon>Bacillota</taxon>
        <taxon>Bacilli</taxon>
        <taxon>Bacillales</taxon>
        <taxon>Paenibacillaceae</taxon>
        <taxon>Paenibacillus</taxon>
    </lineage>
</organism>
<dbReference type="AlphaFoldDB" id="A0A378XXD0"/>
<evidence type="ECO:0000313" key="2">
    <source>
        <dbReference type="Proteomes" id="UP000254400"/>
    </source>
</evidence>
<dbReference type="Proteomes" id="UP000254400">
    <property type="component" value="Unassembled WGS sequence"/>
</dbReference>
<evidence type="ECO:0000313" key="1">
    <source>
        <dbReference type="EMBL" id="SUA68364.1"/>
    </source>
</evidence>
<gene>
    <name evidence="1" type="ORF">NCTC10343_01645</name>
</gene>
<proteinExistence type="predicted"/>
<dbReference type="EMBL" id="UGSC01000001">
    <property type="protein sequence ID" value="SUA68364.1"/>
    <property type="molecule type" value="Genomic_DNA"/>
</dbReference>